<evidence type="ECO:0000256" key="1">
    <source>
        <dbReference type="SAM" id="Coils"/>
    </source>
</evidence>
<feature type="compositionally biased region" description="Basic residues" evidence="2">
    <location>
        <begin position="514"/>
        <end position="526"/>
    </location>
</feature>
<feature type="region of interest" description="Disordered" evidence="2">
    <location>
        <begin position="514"/>
        <end position="567"/>
    </location>
</feature>
<name>A0A2A2J6U4_9BILA</name>
<reference evidence="3 4" key="1">
    <citation type="journal article" date="2017" name="Curr. Biol.">
        <title>Genome architecture and evolution of a unichromosomal asexual nematode.</title>
        <authorList>
            <person name="Fradin H."/>
            <person name="Zegar C."/>
            <person name="Gutwein M."/>
            <person name="Lucas J."/>
            <person name="Kovtun M."/>
            <person name="Corcoran D."/>
            <person name="Baugh L.R."/>
            <person name="Kiontke K."/>
            <person name="Gunsalus K."/>
            <person name="Fitch D.H."/>
            <person name="Piano F."/>
        </authorList>
    </citation>
    <scope>NUCLEOTIDE SEQUENCE [LARGE SCALE GENOMIC DNA]</scope>
    <source>
        <strain evidence="3">PF1309</strain>
    </source>
</reference>
<evidence type="ECO:0000313" key="3">
    <source>
        <dbReference type="EMBL" id="PAV57548.1"/>
    </source>
</evidence>
<feature type="region of interest" description="Disordered" evidence="2">
    <location>
        <begin position="482"/>
        <end position="501"/>
    </location>
</feature>
<sequence length="567" mass="65138">MYIGKPAKIGSNPSKSSSTTNVRQGASGFFPNKSLDHWADNLSNDFERSANLSDSGIERSDVSNNSTARRSTKVSPMPIEEMEKQEKSLSKSRTSRKSSDDDKPIEKIKLTEGVVQDYINLEKSINKLERKNVLKKFESQTIYADNLKNTGQWDDRLSKEKTEYVDALNRQETVQKELNMARVNYENSLKIMDIYKQQTDNLNALYEKQDKMLAGIFGTDYASEKENILEGEVDDMVDWQQRVSLAMFKWANGRVLLVHALTQITFGINRWMDVKAIDRENQRARYFAAAEARNNFVAAAQNVQSCRMYLNKVEFPYATEAEINHLEDTVARAFKNVQDDGEVKKALKVFQDTQKKVASLIQWFDKVINETIRKDLDLANNAVIKKQKALREERLSLMKKKAKKELGHDMHIEYDNIDDDELERELKALEEQALKDVEALTANNVSDIIQLGQQDADSAMLPLGKLAPIPSKEALFGDVKQKLSEHDSNRRQFEKRNHLQREKQAIALQEKLKLRQQKGRRTRNQRRQSIAPVDVERIKAEIAPVEKKVKKRKSSHHRSKSKTAPVH</sequence>
<dbReference type="PANTHER" id="PTHR21974">
    <property type="entry name" value="RE15880P"/>
    <property type="match status" value="1"/>
</dbReference>
<dbReference type="PANTHER" id="PTHR21974:SF2">
    <property type="entry name" value="RE15880P"/>
    <property type="match status" value="1"/>
</dbReference>
<dbReference type="AlphaFoldDB" id="A0A2A2J6U4"/>
<accession>A0A2A2J6U4</accession>
<keyword evidence="4" id="KW-1185">Reference proteome</keyword>
<dbReference type="STRING" id="2018661.A0A2A2J6U4"/>
<keyword evidence="1" id="KW-0175">Coiled coil</keyword>
<dbReference type="Proteomes" id="UP000218231">
    <property type="component" value="Unassembled WGS sequence"/>
</dbReference>
<protein>
    <submittedName>
        <fullName evidence="3">Uncharacterized protein</fullName>
    </submittedName>
</protein>
<dbReference type="OrthoDB" id="6432391at2759"/>
<feature type="coiled-coil region" evidence="1">
    <location>
        <begin position="412"/>
        <end position="439"/>
    </location>
</feature>
<evidence type="ECO:0000256" key="2">
    <source>
        <dbReference type="SAM" id="MobiDB-lite"/>
    </source>
</evidence>
<proteinExistence type="predicted"/>
<feature type="compositionally biased region" description="Basic residues" evidence="2">
    <location>
        <begin position="548"/>
        <end position="561"/>
    </location>
</feature>
<feature type="compositionally biased region" description="Polar residues" evidence="2">
    <location>
        <begin position="11"/>
        <end position="24"/>
    </location>
</feature>
<comment type="caution">
    <text evidence="3">The sequence shown here is derived from an EMBL/GenBank/DDBJ whole genome shotgun (WGS) entry which is preliminary data.</text>
</comment>
<evidence type="ECO:0000313" key="4">
    <source>
        <dbReference type="Proteomes" id="UP000218231"/>
    </source>
</evidence>
<feature type="region of interest" description="Disordered" evidence="2">
    <location>
        <begin position="47"/>
        <end position="105"/>
    </location>
</feature>
<dbReference type="EMBL" id="LIAE01010633">
    <property type="protein sequence ID" value="PAV57548.1"/>
    <property type="molecule type" value="Genomic_DNA"/>
</dbReference>
<dbReference type="GO" id="GO:0005929">
    <property type="term" value="C:cilium"/>
    <property type="evidence" value="ECO:0007669"/>
    <property type="project" value="TreeGrafter"/>
</dbReference>
<gene>
    <name evidence="3" type="ORF">WR25_02298</name>
</gene>
<organism evidence="3 4">
    <name type="scientific">Diploscapter pachys</name>
    <dbReference type="NCBI Taxonomy" id="2018661"/>
    <lineage>
        <taxon>Eukaryota</taxon>
        <taxon>Metazoa</taxon>
        <taxon>Ecdysozoa</taxon>
        <taxon>Nematoda</taxon>
        <taxon>Chromadorea</taxon>
        <taxon>Rhabditida</taxon>
        <taxon>Rhabditina</taxon>
        <taxon>Rhabditomorpha</taxon>
        <taxon>Rhabditoidea</taxon>
        <taxon>Rhabditidae</taxon>
        <taxon>Diploscapter</taxon>
    </lineage>
</organism>
<feature type="compositionally biased region" description="Basic and acidic residues" evidence="2">
    <location>
        <begin position="534"/>
        <end position="547"/>
    </location>
</feature>
<feature type="region of interest" description="Disordered" evidence="2">
    <location>
        <begin position="1"/>
        <end position="34"/>
    </location>
</feature>